<name>A0A558GRF2_PAENT</name>
<proteinExistence type="predicted"/>
<evidence type="ECO:0000256" key="2">
    <source>
        <dbReference type="SAM" id="SignalP"/>
    </source>
</evidence>
<dbReference type="PROSITE" id="PS51257">
    <property type="entry name" value="PROKAR_LIPOPROTEIN"/>
    <property type="match status" value="1"/>
</dbReference>
<feature type="region of interest" description="Disordered" evidence="1">
    <location>
        <begin position="22"/>
        <end position="56"/>
    </location>
</feature>
<feature type="chain" id="PRO_5039084291" evidence="2">
    <location>
        <begin position="20"/>
        <end position="142"/>
    </location>
</feature>
<sequence length="142" mass="13909">MKKSVACIVGVLVTAAAIAGCSSPENGGAGNPPSSTTTQAPTTGEAKPANPGTGIIEAATMGSCDTAPGKVTATGTVTPPEGTKGTVKVSVSWVDPKTSAVLARGEQSFKDAKAGKALDWSVNAEVPEQGVDVKCVLGAAVL</sequence>
<dbReference type="AlphaFoldDB" id="A0A558GRF2"/>
<evidence type="ECO:0000313" key="4">
    <source>
        <dbReference type="Proteomes" id="UP000316500"/>
    </source>
</evidence>
<gene>
    <name evidence="3" type="ORF">FQP90_18870</name>
</gene>
<reference evidence="3 4" key="1">
    <citation type="submission" date="2019-07" db="EMBL/GenBank/DDBJ databases">
        <title>Diversity of Bacteria from Kongsfjorden, Arctic.</title>
        <authorList>
            <person name="Yu Y."/>
        </authorList>
    </citation>
    <scope>NUCLEOTIDE SEQUENCE [LARGE SCALE GENOMIC DNA]</scope>
    <source>
        <strain evidence="3 4">SM1928</strain>
    </source>
</reference>
<dbReference type="Proteomes" id="UP000316500">
    <property type="component" value="Unassembled WGS sequence"/>
</dbReference>
<keyword evidence="2" id="KW-0732">Signal</keyword>
<comment type="caution">
    <text evidence="3">The sequence shown here is derived from an EMBL/GenBank/DDBJ whole genome shotgun (WGS) entry which is preliminary data.</text>
</comment>
<dbReference type="OrthoDB" id="4965064at2"/>
<feature type="compositionally biased region" description="Low complexity" evidence="1">
    <location>
        <begin position="32"/>
        <end position="43"/>
    </location>
</feature>
<feature type="signal peptide" evidence="2">
    <location>
        <begin position="1"/>
        <end position="19"/>
    </location>
</feature>
<evidence type="ECO:0000256" key="1">
    <source>
        <dbReference type="SAM" id="MobiDB-lite"/>
    </source>
</evidence>
<evidence type="ECO:0000313" key="3">
    <source>
        <dbReference type="EMBL" id="TVU59460.1"/>
    </source>
</evidence>
<accession>A0A558GRF2</accession>
<dbReference type="EMBL" id="VNFK01000018">
    <property type="protein sequence ID" value="TVU59460.1"/>
    <property type="molecule type" value="Genomic_DNA"/>
</dbReference>
<protein>
    <submittedName>
        <fullName evidence="3">Uncharacterized protein</fullName>
    </submittedName>
</protein>
<dbReference type="RefSeq" id="WP_144652606.1">
    <property type="nucleotide sequence ID" value="NZ_VNFK01000018.1"/>
</dbReference>
<organism evidence="3 4">
    <name type="scientific">Paenarthrobacter nitroguajacolicus</name>
    <name type="common">Arthrobacter nitroguajacolicus</name>
    <dbReference type="NCBI Taxonomy" id="211146"/>
    <lineage>
        <taxon>Bacteria</taxon>
        <taxon>Bacillati</taxon>
        <taxon>Actinomycetota</taxon>
        <taxon>Actinomycetes</taxon>
        <taxon>Micrococcales</taxon>
        <taxon>Micrococcaceae</taxon>
        <taxon>Paenarthrobacter</taxon>
    </lineage>
</organism>